<dbReference type="Proteomes" id="UP001242045">
    <property type="component" value="Unassembled WGS sequence"/>
</dbReference>
<keyword evidence="4" id="KW-0479">Metal-binding</keyword>
<evidence type="ECO:0000313" key="12">
    <source>
        <dbReference type="Proteomes" id="UP001242045"/>
    </source>
</evidence>
<evidence type="ECO:0000256" key="4">
    <source>
        <dbReference type="ARBA" id="ARBA00022723"/>
    </source>
</evidence>
<sequence length="228" mass="24966">MPAHGGGLKPAEIALRKLGDATDACRECPLGERATQSVFGEGPVHARLMVVGEQPGDKEDLAGRPFVGPAGRLFDRAVAELGWSRERLYVTNAVKHFKYELRGKRRIHKTPAQREADACHHWLESEIALVEPVALLALGAVAARSLLGRHVAVMSERGRWHEDAAGRRVLVTLHPSALLRGDPEQRAEAWKAWLDDLSQASAIFEKAPPRVRKRAAPARARKAVAQTA</sequence>
<comment type="similarity">
    <text evidence="1">Belongs to the uracil-DNA glycosylase (UDG) superfamily. Type 4 (UDGa) family.</text>
</comment>
<dbReference type="GO" id="GO:0006281">
    <property type="term" value="P:DNA repair"/>
    <property type="evidence" value="ECO:0007669"/>
    <property type="project" value="UniProtKB-KW"/>
</dbReference>
<dbReference type="InterPro" id="IPR051536">
    <property type="entry name" value="UDG_Type-4/5"/>
</dbReference>
<dbReference type="Pfam" id="PF03167">
    <property type="entry name" value="UDG"/>
    <property type="match status" value="1"/>
</dbReference>
<keyword evidence="11" id="KW-0548">Nucleotidyltransferase</keyword>
<evidence type="ECO:0000256" key="3">
    <source>
        <dbReference type="ARBA" id="ARBA00022485"/>
    </source>
</evidence>
<dbReference type="EMBL" id="JAUSRD010000014">
    <property type="protein sequence ID" value="MDP9895907.1"/>
    <property type="molecule type" value="Genomic_DNA"/>
</dbReference>
<keyword evidence="7" id="KW-0408">Iron</keyword>
<dbReference type="GO" id="GO:0016779">
    <property type="term" value="F:nucleotidyltransferase activity"/>
    <property type="evidence" value="ECO:0007669"/>
    <property type="project" value="UniProtKB-KW"/>
</dbReference>
<keyword evidence="3" id="KW-0004">4Fe-4S</keyword>
<reference evidence="11" key="1">
    <citation type="submission" date="2023-07" db="EMBL/GenBank/DDBJ databases">
        <title>Sorghum-associated microbial communities from plants grown in Nebraska, USA.</title>
        <authorList>
            <person name="Schachtman D."/>
        </authorList>
    </citation>
    <scope>NUCLEOTIDE SEQUENCE</scope>
    <source>
        <strain evidence="11">DS3754</strain>
    </source>
</reference>
<comment type="caution">
    <text evidence="11">The sequence shown here is derived from an EMBL/GenBank/DDBJ whole genome shotgun (WGS) entry which is preliminary data.</text>
</comment>
<protein>
    <recommendedName>
        <fullName evidence="2">Type-4 uracil-DNA glycosylase</fullName>
    </recommendedName>
</protein>
<dbReference type="GO" id="GO:0046872">
    <property type="term" value="F:metal ion binding"/>
    <property type="evidence" value="ECO:0007669"/>
    <property type="project" value="UniProtKB-KW"/>
</dbReference>
<evidence type="ECO:0000256" key="2">
    <source>
        <dbReference type="ARBA" id="ARBA00019403"/>
    </source>
</evidence>
<organism evidence="11 12">
    <name type="scientific">Variovorax boronicumulans</name>
    <dbReference type="NCBI Taxonomy" id="436515"/>
    <lineage>
        <taxon>Bacteria</taxon>
        <taxon>Pseudomonadati</taxon>
        <taxon>Pseudomonadota</taxon>
        <taxon>Betaproteobacteria</taxon>
        <taxon>Burkholderiales</taxon>
        <taxon>Comamonadaceae</taxon>
        <taxon>Variovorax</taxon>
    </lineage>
</organism>
<evidence type="ECO:0000259" key="10">
    <source>
        <dbReference type="SMART" id="SM00986"/>
    </source>
</evidence>
<evidence type="ECO:0000256" key="7">
    <source>
        <dbReference type="ARBA" id="ARBA00023004"/>
    </source>
</evidence>
<dbReference type="GO" id="GO:0097506">
    <property type="term" value="F:deaminated base DNA N-glycosylase activity"/>
    <property type="evidence" value="ECO:0007669"/>
    <property type="project" value="UniProtKB-ARBA"/>
</dbReference>
<dbReference type="Gene3D" id="3.40.470.10">
    <property type="entry name" value="Uracil-DNA glycosylase-like domain"/>
    <property type="match status" value="1"/>
</dbReference>
<evidence type="ECO:0000256" key="9">
    <source>
        <dbReference type="ARBA" id="ARBA00023204"/>
    </source>
</evidence>
<dbReference type="NCBIfam" id="TIGR03914">
    <property type="entry name" value="UDG_fam_dom"/>
    <property type="match status" value="1"/>
</dbReference>
<dbReference type="InterPro" id="IPR005122">
    <property type="entry name" value="Uracil-DNA_glycosylase-like"/>
</dbReference>
<evidence type="ECO:0000256" key="6">
    <source>
        <dbReference type="ARBA" id="ARBA00022801"/>
    </source>
</evidence>
<dbReference type="RefSeq" id="WP_307686416.1">
    <property type="nucleotide sequence ID" value="NZ_JAUSRD010000014.1"/>
</dbReference>
<evidence type="ECO:0000256" key="1">
    <source>
        <dbReference type="ARBA" id="ARBA00006521"/>
    </source>
</evidence>
<name>A0AAW8D4B0_9BURK</name>
<evidence type="ECO:0000256" key="8">
    <source>
        <dbReference type="ARBA" id="ARBA00023014"/>
    </source>
</evidence>
<dbReference type="GO" id="GO:0051539">
    <property type="term" value="F:4 iron, 4 sulfur cluster binding"/>
    <property type="evidence" value="ECO:0007669"/>
    <property type="project" value="UniProtKB-KW"/>
</dbReference>
<dbReference type="SMART" id="SM00987">
    <property type="entry name" value="UreE_C"/>
    <property type="match status" value="1"/>
</dbReference>
<gene>
    <name evidence="11" type="ORF">J2W31_005034</name>
</gene>
<accession>A0AAW8D4B0</accession>
<dbReference type="PANTHER" id="PTHR33693:SF9">
    <property type="entry name" value="TYPE-4 URACIL-DNA GLYCOSYLASE"/>
    <property type="match status" value="1"/>
</dbReference>
<dbReference type="CDD" id="cd10030">
    <property type="entry name" value="UDG-F4_TTUDGA_SPO1dp_like"/>
    <property type="match status" value="1"/>
</dbReference>
<dbReference type="InterPro" id="IPR036895">
    <property type="entry name" value="Uracil-DNA_glycosylase-like_sf"/>
</dbReference>
<keyword evidence="11" id="KW-0808">Transferase</keyword>
<keyword evidence="6" id="KW-0378">Hydrolase</keyword>
<keyword evidence="8" id="KW-0411">Iron-sulfur</keyword>
<proteinExistence type="inferred from homology"/>
<dbReference type="InterPro" id="IPR005273">
    <property type="entry name" value="Ura-DNA_glyco_family4"/>
</dbReference>
<feature type="domain" description="Uracil-DNA glycosylase-like" evidence="10">
    <location>
        <begin position="39"/>
        <end position="194"/>
    </location>
</feature>
<keyword evidence="9" id="KW-0234">DNA repair</keyword>
<evidence type="ECO:0000313" key="11">
    <source>
        <dbReference type="EMBL" id="MDP9895907.1"/>
    </source>
</evidence>
<dbReference type="PANTHER" id="PTHR33693">
    <property type="entry name" value="TYPE-5 URACIL-DNA GLYCOSYLASE"/>
    <property type="match status" value="1"/>
</dbReference>
<keyword evidence="5" id="KW-0227">DNA damage</keyword>
<evidence type="ECO:0000256" key="5">
    <source>
        <dbReference type="ARBA" id="ARBA00022763"/>
    </source>
</evidence>
<dbReference type="NCBIfam" id="TIGR00758">
    <property type="entry name" value="UDG_fam4"/>
    <property type="match status" value="1"/>
</dbReference>
<dbReference type="AlphaFoldDB" id="A0AAW8D4B0"/>
<dbReference type="SMART" id="SM00986">
    <property type="entry name" value="UDG"/>
    <property type="match status" value="1"/>
</dbReference>
<dbReference type="SUPFAM" id="SSF52141">
    <property type="entry name" value="Uracil-DNA glycosylase-like"/>
    <property type="match status" value="1"/>
</dbReference>